<dbReference type="GO" id="GO:0019878">
    <property type="term" value="P:lysine biosynthetic process via aminoadipic acid"/>
    <property type="evidence" value="ECO:0007669"/>
    <property type="project" value="TreeGrafter"/>
</dbReference>
<feature type="domain" description="4'-phosphopantetheinyl transferase" evidence="3">
    <location>
        <begin position="170"/>
        <end position="253"/>
    </location>
</feature>
<dbReference type="Proteomes" id="UP000076066">
    <property type="component" value="Chromosome"/>
</dbReference>
<evidence type="ECO:0000256" key="2">
    <source>
        <dbReference type="ARBA" id="ARBA00022679"/>
    </source>
</evidence>
<evidence type="ECO:0000313" key="5">
    <source>
        <dbReference type="EMBL" id="AMW33904.1"/>
    </source>
</evidence>
<dbReference type="Gene3D" id="3.90.470.20">
    <property type="entry name" value="4'-phosphopantetheinyl transferase domain"/>
    <property type="match status" value="2"/>
</dbReference>
<dbReference type="STRING" id="1549855.AY555_00525"/>
<dbReference type="InterPro" id="IPR050559">
    <property type="entry name" value="P-Pant_transferase_sf"/>
</dbReference>
<dbReference type="InterPro" id="IPR008278">
    <property type="entry name" value="4-PPantetheinyl_Trfase_dom"/>
</dbReference>
<dbReference type="Pfam" id="PF22624">
    <property type="entry name" value="AASDHPPT_N"/>
    <property type="match status" value="1"/>
</dbReference>
<keyword evidence="6" id="KW-1185">Reference proteome</keyword>
<dbReference type="OrthoDB" id="9808281at2"/>
<protein>
    <submittedName>
        <fullName evidence="5">Uncharacterized protein</fullName>
    </submittedName>
</protein>
<evidence type="ECO:0000259" key="3">
    <source>
        <dbReference type="Pfam" id="PF01648"/>
    </source>
</evidence>
<accession>A0A143DB11</accession>
<dbReference type="GO" id="GO:0000287">
    <property type="term" value="F:magnesium ion binding"/>
    <property type="evidence" value="ECO:0007669"/>
    <property type="project" value="InterPro"/>
</dbReference>
<evidence type="ECO:0000256" key="1">
    <source>
        <dbReference type="ARBA" id="ARBA00010990"/>
    </source>
</evidence>
<dbReference type="Pfam" id="PF01648">
    <property type="entry name" value="ACPS"/>
    <property type="match status" value="1"/>
</dbReference>
<organism evidence="5 6">
    <name type="scientific">Haematospirillum jordaniae</name>
    <dbReference type="NCBI Taxonomy" id="1549855"/>
    <lineage>
        <taxon>Bacteria</taxon>
        <taxon>Pseudomonadati</taxon>
        <taxon>Pseudomonadota</taxon>
        <taxon>Alphaproteobacteria</taxon>
        <taxon>Rhodospirillales</taxon>
        <taxon>Novispirillaceae</taxon>
        <taxon>Haematospirillum</taxon>
    </lineage>
</organism>
<gene>
    <name evidence="5" type="ORF">AY555_00525</name>
</gene>
<dbReference type="SUPFAM" id="SSF56214">
    <property type="entry name" value="4'-phosphopantetheinyl transferase"/>
    <property type="match status" value="2"/>
</dbReference>
<proteinExistence type="inferred from homology"/>
<dbReference type="PANTHER" id="PTHR12215:SF10">
    <property type="entry name" value="L-AMINOADIPATE-SEMIALDEHYDE DEHYDROGENASE-PHOSPHOPANTETHEINYL TRANSFERASE"/>
    <property type="match status" value="1"/>
</dbReference>
<dbReference type="InterPro" id="IPR037143">
    <property type="entry name" value="4-PPantetheinyl_Trfase_dom_sf"/>
</dbReference>
<dbReference type="InterPro" id="IPR055066">
    <property type="entry name" value="AASDHPPT_N"/>
</dbReference>
<comment type="similarity">
    <text evidence="1">Belongs to the P-Pant transferase superfamily. Gsp/Sfp/HetI/AcpT family.</text>
</comment>
<dbReference type="KEGG" id="hjo:AY555_00525"/>
<dbReference type="GO" id="GO:0005829">
    <property type="term" value="C:cytosol"/>
    <property type="evidence" value="ECO:0007669"/>
    <property type="project" value="TreeGrafter"/>
</dbReference>
<dbReference type="GO" id="GO:0008897">
    <property type="term" value="F:holo-[acyl-carrier-protein] synthase activity"/>
    <property type="evidence" value="ECO:0007669"/>
    <property type="project" value="InterPro"/>
</dbReference>
<dbReference type="EMBL" id="CP014525">
    <property type="protein sequence ID" value="AMW33904.1"/>
    <property type="molecule type" value="Genomic_DNA"/>
</dbReference>
<sequence length="295" mass="32730">MVYFTTRLHTQRLTILSPLSRPNKTRHASQHMPDTPPHDGYMPDNSTLTAIPIPTLSPAMPGLACFASVSSVQAYWPRGHHGLSETEHECISRMIRAEDRVQRTAAHILKRRVLGHILGVSPECLEFYQDSNGRPFLHHPESTLDFNISHAGNWVALSVISRRDQACRTGVDVEAQRPQLDWTSLSKDFLSPAEIRIMNELDYDQGRLFALSRWSMKEAIVKATGEGLGATLSTITPTVHADGTFHCKNLHGYTIACDGHHVIGAAVFPNTVTAQIVRLDSTGWMQATAHNPTTQ</sequence>
<reference evidence="5 6" key="1">
    <citation type="submission" date="2016-02" db="EMBL/GenBank/DDBJ databases">
        <title>Complete Genome of H5569, the type strain of the newly described species Haematospirillium jordaniae.</title>
        <authorList>
            <person name="Nicholson A.C."/>
            <person name="Humrighouse B.W."/>
            <person name="Loparov V."/>
            <person name="McQuiston J.R."/>
        </authorList>
    </citation>
    <scope>NUCLEOTIDE SEQUENCE [LARGE SCALE GENOMIC DNA]</scope>
    <source>
        <strain evidence="5 6">H5569</strain>
    </source>
</reference>
<name>A0A143DB11_9PROT</name>
<evidence type="ECO:0000259" key="4">
    <source>
        <dbReference type="Pfam" id="PF22624"/>
    </source>
</evidence>
<evidence type="ECO:0000313" key="6">
    <source>
        <dbReference type="Proteomes" id="UP000076066"/>
    </source>
</evidence>
<dbReference type="PANTHER" id="PTHR12215">
    <property type="entry name" value="PHOSPHOPANTETHEINE TRANSFERASE"/>
    <property type="match status" value="1"/>
</dbReference>
<feature type="domain" description="4'-phosphopantetheinyl transferase N-terminal" evidence="4">
    <location>
        <begin position="76"/>
        <end position="158"/>
    </location>
</feature>
<dbReference type="AlphaFoldDB" id="A0A143DB11"/>
<keyword evidence="2" id="KW-0808">Transferase</keyword>